<protein>
    <submittedName>
        <fullName evidence="2">Uncharacterized protein</fullName>
    </submittedName>
</protein>
<name>A0AAU7UKA7_9MICO</name>
<dbReference type="KEGG" id="bkr:AAFP32_15630"/>
<gene>
    <name evidence="2" type="ORF">AAFP32_15630</name>
</gene>
<dbReference type="RefSeq" id="WP_350269925.1">
    <property type="nucleotide sequence ID" value="NZ_CP158281.1"/>
</dbReference>
<proteinExistence type="predicted"/>
<dbReference type="EMBL" id="CP158281">
    <property type="protein sequence ID" value="XBV88975.1"/>
    <property type="molecule type" value="Genomic_DNA"/>
</dbReference>
<organism evidence="2">
    <name type="scientific">Brevibacterium koreense</name>
    <dbReference type="NCBI Taxonomy" id="3140787"/>
    <lineage>
        <taxon>Bacteria</taxon>
        <taxon>Bacillati</taxon>
        <taxon>Actinomycetota</taxon>
        <taxon>Actinomycetes</taxon>
        <taxon>Micrococcales</taxon>
        <taxon>Brevibacteriaceae</taxon>
        <taxon>Brevibacterium</taxon>
    </lineage>
</organism>
<accession>A0AAU7UKA7</accession>
<feature type="region of interest" description="Disordered" evidence="1">
    <location>
        <begin position="1"/>
        <end position="31"/>
    </location>
</feature>
<sequence>MSGRAKPAAEPGKSATEPGKSATEPGKSAEGRGSKWFAVDIARIMGLPERLRTLWPHELMPRADAAENTSAREAAMVVTTGAGKEVAETVMLGDSADRKSKRGLDVLTAWLTGFTAELNLTRSRITIVISSGDETAHLEVSLCDDICLAILVLHGDGFDEFEGFELLRRLRPQELGQVTEELCSLVEKDCVLTLTYLSEAKDAGMEFLHRVDGTWARPTLERDGETITVGTEHNLEAGAVRVLIAATLTLLRTTVTRRSPTAKRPSTAGRR</sequence>
<evidence type="ECO:0000313" key="2">
    <source>
        <dbReference type="EMBL" id="XBV88975.1"/>
    </source>
</evidence>
<dbReference type="AlphaFoldDB" id="A0AAU7UKA7"/>
<reference evidence="2" key="1">
    <citation type="submission" date="2024-06" db="EMBL/GenBank/DDBJ databases">
        <title>Brevibacterium koreense sp. nov., isolated from jogae-jeotgal, a Korean fermented seafood.</title>
        <authorList>
            <person name="Whon T.W."/>
            <person name="Nam S."/>
            <person name="Kim Y."/>
        </authorList>
    </citation>
    <scope>NUCLEOTIDE SEQUENCE</scope>
    <source>
        <strain evidence="2">CBA3109</strain>
    </source>
</reference>
<evidence type="ECO:0000256" key="1">
    <source>
        <dbReference type="SAM" id="MobiDB-lite"/>
    </source>
</evidence>